<dbReference type="PANTHER" id="PTHR31451:SF39">
    <property type="entry name" value="MANNAN ENDO-1,4-BETA-MANNOSIDASE 1"/>
    <property type="match status" value="1"/>
</dbReference>
<protein>
    <recommendedName>
        <fullName evidence="4">mannan endo-1,4-beta-mannosidase</fullName>
        <ecNumber evidence="4">3.2.1.78</ecNumber>
    </recommendedName>
</protein>
<evidence type="ECO:0000256" key="8">
    <source>
        <dbReference type="ARBA" id="ARBA00023295"/>
    </source>
</evidence>
<dbReference type="Pfam" id="PF26410">
    <property type="entry name" value="GH5_mannosidase"/>
    <property type="match status" value="1"/>
</dbReference>
<keyword evidence="7" id="KW-0378">Hydrolase</keyword>
<evidence type="ECO:0000259" key="9">
    <source>
        <dbReference type="Pfam" id="PF26410"/>
    </source>
</evidence>
<comment type="caution">
    <text evidence="10">The sequence shown here is derived from an EMBL/GenBank/DDBJ whole genome shotgun (WGS) entry which is preliminary data.</text>
</comment>
<organism evidence="10 11">
    <name type="scientific">Synchytrium endobioticum</name>
    <dbReference type="NCBI Taxonomy" id="286115"/>
    <lineage>
        <taxon>Eukaryota</taxon>
        <taxon>Fungi</taxon>
        <taxon>Fungi incertae sedis</taxon>
        <taxon>Chytridiomycota</taxon>
        <taxon>Chytridiomycota incertae sedis</taxon>
        <taxon>Chytridiomycetes</taxon>
        <taxon>Synchytriales</taxon>
        <taxon>Synchytriaceae</taxon>
        <taxon>Synchytrium</taxon>
    </lineage>
</organism>
<evidence type="ECO:0000256" key="2">
    <source>
        <dbReference type="ARBA" id="ARBA00004613"/>
    </source>
</evidence>
<comment type="similarity">
    <text evidence="3">Belongs to the glycosyl hydrolase 5 (cellulase A) family.</text>
</comment>
<evidence type="ECO:0000256" key="6">
    <source>
        <dbReference type="ARBA" id="ARBA00022729"/>
    </source>
</evidence>
<dbReference type="GO" id="GO:0016985">
    <property type="term" value="F:mannan endo-1,4-beta-mannosidase activity"/>
    <property type="evidence" value="ECO:0007669"/>
    <property type="project" value="UniProtKB-EC"/>
</dbReference>
<name>A0A507CTW0_9FUNG</name>
<evidence type="ECO:0000313" key="11">
    <source>
        <dbReference type="Proteomes" id="UP000320475"/>
    </source>
</evidence>
<dbReference type="InterPro" id="IPR036116">
    <property type="entry name" value="FN3_sf"/>
</dbReference>
<dbReference type="EC" id="3.2.1.78" evidence="4"/>
<accession>A0A507CTW0</accession>
<dbReference type="InterPro" id="IPR001547">
    <property type="entry name" value="Glyco_hydro_5"/>
</dbReference>
<evidence type="ECO:0000256" key="7">
    <source>
        <dbReference type="ARBA" id="ARBA00022801"/>
    </source>
</evidence>
<dbReference type="Proteomes" id="UP000320475">
    <property type="component" value="Unassembled WGS sequence"/>
</dbReference>
<evidence type="ECO:0000256" key="5">
    <source>
        <dbReference type="ARBA" id="ARBA00022525"/>
    </source>
</evidence>
<dbReference type="Gene3D" id="3.20.20.80">
    <property type="entry name" value="Glycosidases"/>
    <property type="match status" value="1"/>
</dbReference>
<evidence type="ECO:0000256" key="4">
    <source>
        <dbReference type="ARBA" id="ARBA00012706"/>
    </source>
</evidence>
<comment type="subcellular location">
    <subcellularLocation>
        <location evidence="2">Secreted</location>
    </subcellularLocation>
</comment>
<reference evidence="10 11" key="1">
    <citation type="journal article" date="2019" name="Sci. Rep.">
        <title>Comparative genomics of chytrid fungi reveal insights into the obligate biotrophic and pathogenic lifestyle of Synchytrium endobioticum.</title>
        <authorList>
            <person name="van de Vossenberg B.T.L.H."/>
            <person name="Warris S."/>
            <person name="Nguyen H.D.T."/>
            <person name="van Gent-Pelzer M.P.E."/>
            <person name="Joly D.L."/>
            <person name="van de Geest H.C."/>
            <person name="Bonants P.J.M."/>
            <person name="Smith D.S."/>
            <person name="Levesque C.A."/>
            <person name="van der Lee T.A.J."/>
        </authorList>
    </citation>
    <scope>NUCLEOTIDE SEQUENCE [LARGE SCALE GENOMIC DNA]</scope>
    <source>
        <strain evidence="10 11">LEV6574</strain>
    </source>
</reference>
<dbReference type="GO" id="GO:0005576">
    <property type="term" value="C:extracellular region"/>
    <property type="evidence" value="ECO:0007669"/>
    <property type="project" value="UniProtKB-SubCell"/>
</dbReference>
<dbReference type="EMBL" id="QEAM01000262">
    <property type="protein sequence ID" value="TPX42614.1"/>
    <property type="molecule type" value="Genomic_DNA"/>
</dbReference>
<keyword evidence="6" id="KW-0732">Signal</keyword>
<dbReference type="VEuPathDB" id="FungiDB:SeMB42_g01661"/>
<evidence type="ECO:0000256" key="1">
    <source>
        <dbReference type="ARBA" id="ARBA00001678"/>
    </source>
</evidence>
<dbReference type="PANTHER" id="PTHR31451">
    <property type="match status" value="1"/>
</dbReference>
<dbReference type="SUPFAM" id="SSF49265">
    <property type="entry name" value="Fibronectin type III"/>
    <property type="match status" value="1"/>
</dbReference>
<proteinExistence type="inferred from homology"/>
<feature type="domain" description="Glycoside hydrolase family 5" evidence="9">
    <location>
        <begin position="100"/>
        <end position="283"/>
    </location>
</feature>
<dbReference type="AlphaFoldDB" id="A0A507CTW0"/>
<dbReference type="Gene3D" id="2.60.40.10">
    <property type="entry name" value="Immunoglobulins"/>
    <property type="match status" value="1"/>
</dbReference>
<dbReference type="InterPro" id="IPR045053">
    <property type="entry name" value="MAN-like"/>
</dbReference>
<evidence type="ECO:0000313" key="10">
    <source>
        <dbReference type="EMBL" id="TPX42614.1"/>
    </source>
</evidence>
<evidence type="ECO:0000256" key="3">
    <source>
        <dbReference type="ARBA" id="ARBA00005641"/>
    </source>
</evidence>
<keyword evidence="5" id="KW-0964">Secreted</keyword>
<dbReference type="OrthoDB" id="406631at2759"/>
<dbReference type="SUPFAM" id="SSF51445">
    <property type="entry name" value="(Trans)glycosidases"/>
    <property type="match status" value="1"/>
</dbReference>
<dbReference type="InterPro" id="IPR013783">
    <property type="entry name" value="Ig-like_fold"/>
</dbReference>
<dbReference type="GO" id="GO:0046355">
    <property type="term" value="P:mannan catabolic process"/>
    <property type="evidence" value="ECO:0007669"/>
    <property type="project" value="UniProtKB-ARBA"/>
</dbReference>
<gene>
    <name evidence="10" type="ORF">SeLEV6574_g05511</name>
</gene>
<comment type="catalytic activity">
    <reaction evidence="1">
        <text>Random hydrolysis of (1-&gt;4)-beta-D-mannosidic linkages in mannans, galactomannans and glucomannans.</text>
        <dbReference type="EC" id="3.2.1.78"/>
    </reaction>
</comment>
<sequence length="476" mass="54145">MKENARQAPAARDAGFIYAHGTTLYEYDRPFRFISWNVPNIHALEDNPERWEQAPTPREQGEAVGTSDAFGKDALASVHQMLGRVIRTYTLSVGHKRHIEAPGKLSEELFRGLDCALAIAPKYNIRVIIPFIDQWDWHGGIKEFAAFRGKREIEFWTDPTIRQDFKNVIHQVIHRRNTATGVLYRDDPTILGWETGNELGGWDFNRDLSAWTLDVCAYIRSVDRNHLIIDGTLGTRNQHWAKEVLHSPYIDVLDNHYYSPRGTDDYANQAKADLKVAKKYNKALIIGEFGLAPPRVMEVMLDAVVNNVEIAGALIWSLRFHSEQGGFYTHTESDGYLSYHHPGFPEAEGFHRDEEMVMKMMRSYSAKIQCQNTSVIPPPAPPHLFPTCDTKLRWRGSAGACHYEMWRMDGDVNAQNGNWRLVADRVMDNVKYGSWMYEDRDLCRGGVYTYAVVAVSEGGKSPYSNTVVVRVPCGDC</sequence>
<dbReference type="InterPro" id="IPR017853">
    <property type="entry name" value="GH"/>
</dbReference>
<keyword evidence="8" id="KW-0326">Glycosidase</keyword>